<comment type="caution">
    <text evidence="2">The sequence shown here is derived from an EMBL/GenBank/DDBJ whole genome shotgun (WGS) entry which is preliminary data.</text>
</comment>
<reference evidence="2 3" key="1">
    <citation type="submission" date="2023-05" db="EMBL/GenBank/DDBJ databases">
        <title>B98-5 Cell Line De Novo Hybrid Assembly: An Optical Mapping Approach.</title>
        <authorList>
            <person name="Kananen K."/>
            <person name="Auerbach J.A."/>
            <person name="Kautto E."/>
            <person name="Blachly J.S."/>
        </authorList>
    </citation>
    <scope>NUCLEOTIDE SEQUENCE [LARGE SCALE GENOMIC DNA]</scope>
    <source>
        <strain evidence="2">B95-8</strain>
        <tissue evidence="2">Cell line</tissue>
    </source>
</reference>
<accession>A0ABQ9WAY6</accession>
<dbReference type="Proteomes" id="UP001266305">
    <property type="component" value="Unassembled WGS sequence"/>
</dbReference>
<proteinExistence type="predicted"/>
<evidence type="ECO:0000313" key="2">
    <source>
        <dbReference type="EMBL" id="KAK2118788.1"/>
    </source>
</evidence>
<protein>
    <submittedName>
        <fullName evidence="2">Uncharacterized protein</fullName>
    </submittedName>
</protein>
<evidence type="ECO:0000313" key="3">
    <source>
        <dbReference type="Proteomes" id="UP001266305"/>
    </source>
</evidence>
<evidence type="ECO:0000256" key="1">
    <source>
        <dbReference type="SAM" id="MobiDB-lite"/>
    </source>
</evidence>
<feature type="region of interest" description="Disordered" evidence="1">
    <location>
        <begin position="97"/>
        <end position="134"/>
    </location>
</feature>
<name>A0ABQ9WAY6_SAGOE</name>
<dbReference type="EMBL" id="JASSZA010000001">
    <property type="protein sequence ID" value="KAK2118788.1"/>
    <property type="molecule type" value="Genomic_DNA"/>
</dbReference>
<sequence>MLESIDEDKGKVSGQSLHVSSALHSLPIAAQVIADGTPTASPPALLRVHITHGLLIHYARGCSSSMHRSMENGVIQKLWGKDRHTGKGDSIHCLSATVGGEDKESRAWTMGPGPGREQDVGGQGDGGTSIWERQ</sequence>
<organism evidence="2 3">
    <name type="scientific">Saguinus oedipus</name>
    <name type="common">Cotton-top tamarin</name>
    <name type="synonym">Oedipomidas oedipus</name>
    <dbReference type="NCBI Taxonomy" id="9490"/>
    <lineage>
        <taxon>Eukaryota</taxon>
        <taxon>Metazoa</taxon>
        <taxon>Chordata</taxon>
        <taxon>Craniata</taxon>
        <taxon>Vertebrata</taxon>
        <taxon>Euteleostomi</taxon>
        <taxon>Mammalia</taxon>
        <taxon>Eutheria</taxon>
        <taxon>Euarchontoglires</taxon>
        <taxon>Primates</taxon>
        <taxon>Haplorrhini</taxon>
        <taxon>Platyrrhini</taxon>
        <taxon>Cebidae</taxon>
        <taxon>Callitrichinae</taxon>
        <taxon>Saguinus</taxon>
    </lineage>
</organism>
<keyword evidence="3" id="KW-1185">Reference proteome</keyword>
<gene>
    <name evidence="2" type="ORF">P7K49_000174</name>
</gene>